<dbReference type="PRINTS" id="PR00878">
    <property type="entry name" value="CHOLNESTRASE"/>
</dbReference>
<keyword evidence="7" id="KW-1185">Reference proteome</keyword>
<dbReference type="InterPro" id="IPR050309">
    <property type="entry name" value="Type-B_Carboxylest/Lipase"/>
</dbReference>
<dbReference type="GO" id="GO:0004104">
    <property type="term" value="F:cholinesterase activity"/>
    <property type="evidence" value="ECO:0007669"/>
    <property type="project" value="InterPro"/>
</dbReference>
<dbReference type="InterPro" id="IPR029058">
    <property type="entry name" value="AB_hydrolase_fold"/>
</dbReference>
<evidence type="ECO:0000259" key="5">
    <source>
        <dbReference type="Pfam" id="PF00135"/>
    </source>
</evidence>
<dbReference type="Gene3D" id="3.40.50.1820">
    <property type="entry name" value="alpha/beta hydrolase"/>
    <property type="match status" value="1"/>
</dbReference>
<comment type="similarity">
    <text evidence="1 3">Belongs to the type-B carboxylesterase/lipase family.</text>
</comment>
<dbReference type="InterPro" id="IPR000997">
    <property type="entry name" value="Cholinesterase"/>
</dbReference>
<evidence type="ECO:0000313" key="7">
    <source>
        <dbReference type="Proteomes" id="UP000799428"/>
    </source>
</evidence>
<feature type="domain" description="Carboxylesterase type B" evidence="5">
    <location>
        <begin position="82"/>
        <end position="571"/>
    </location>
</feature>
<protein>
    <recommendedName>
        <fullName evidence="3">Carboxylic ester hydrolase</fullName>
        <ecNumber evidence="3">3.1.1.-</ecNumber>
    </recommendedName>
</protein>
<reference evidence="6" key="1">
    <citation type="journal article" date="2020" name="Stud. Mycol.">
        <title>101 Dothideomycetes genomes: a test case for predicting lifestyles and emergence of pathogens.</title>
        <authorList>
            <person name="Haridas S."/>
            <person name="Albert R."/>
            <person name="Binder M."/>
            <person name="Bloem J."/>
            <person name="Labutti K."/>
            <person name="Salamov A."/>
            <person name="Andreopoulos B."/>
            <person name="Baker S."/>
            <person name="Barry K."/>
            <person name="Bills G."/>
            <person name="Bluhm B."/>
            <person name="Cannon C."/>
            <person name="Castanera R."/>
            <person name="Culley D."/>
            <person name="Daum C."/>
            <person name="Ezra D."/>
            <person name="Gonzalez J."/>
            <person name="Henrissat B."/>
            <person name="Kuo A."/>
            <person name="Liang C."/>
            <person name="Lipzen A."/>
            <person name="Lutzoni F."/>
            <person name="Magnuson J."/>
            <person name="Mondo S."/>
            <person name="Nolan M."/>
            <person name="Ohm R."/>
            <person name="Pangilinan J."/>
            <person name="Park H.-J."/>
            <person name="Ramirez L."/>
            <person name="Alfaro M."/>
            <person name="Sun H."/>
            <person name="Tritt A."/>
            <person name="Yoshinaga Y."/>
            <person name="Zwiers L.-H."/>
            <person name="Turgeon B."/>
            <person name="Goodwin S."/>
            <person name="Spatafora J."/>
            <person name="Crous P."/>
            <person name="Grigoriev I."/>
        </authorList>
    </citation>
    <scope>NUCLEOTIDE SEQUENCE</scope>
    <source>
        <strain evidence="6">CBS 279.74</strain>
    </source>
</reference>
<dbReference type="Proteomes" id="UP000799428">
    <property type="component" value="Unassembled WGS sequence"/>
</dbReference>
<dbReference type="AlphaFoldDB" id="A0A6G1KQR3"/>
<evidence type="ECO:0000256" key="3">
    <source>
        <dbReference type="RuleBase" id="RU361235"/>
    </source>
</evidence>
<dbReference type="SUPFAM" id="SSF53474">
    <property type="entry name" value="alpha/beta-Hydrolases"/>
    <property type="match status" value="1"/>
</dbReference>
<dbReference type="InterPro" id="IPR019819">
    <property type="entry name" value="Carboxylesterase_B_CS"/>
</dbReference>
<dbReference type="EMBL" id="MU005764">
    <property type="protein sequence ID" value="KAF2714667.1"/>
    <property type="molecule type" value="Genomic_DNA"/>
</dbReference>
<evidence type="ECO:0000256" key="1">
    <source>
        <dbReference type="ARBA" id="ARBA00005964"/>
    </source>
</evidence>
<dbReference type="PANTHER" id="PTHR11559">
    <property type="entry name" value="CARBOXYLESTERASE"/>
    <property type="match status" value="1"/>
</dbReference>
<name>A0A6G1KQR3_9PLEO</name>
<dbReference type="EC" id="3.1.1.-" evidence="3"/>
<gene>
    <name evidence="6" type="ORF">K504DRAFT_420679</name>
</gene>
<keyword evidence="4" id="KW-0812">Transmembrane</keyword>
<sequence>MKCPSRGKKWLEKDSNTVTQNFHSQSSQDAVAPSIKGVERNATWRMSLRTAMFLFTIAITLLAIIIVLARKDEGCDTMSTAPTATINAGRIVGTTTTIAGPTGMITVNKFLGIPYATSPTGSLRFAPPQAPTNWTTRDTKEFGNSCIQVFAPPSQRDFVEAVFNNPPPRNEDEDCLFINVFAPEKAWDVDSPPFPVLYWIHGGGWKSGSAGHPWYDGSRFAALEDIIVVSVNYRTNVFGLPISPTVTNLTERNVALLDQRAGLQWVQENIHHFGGNHSRVTIAGESAGGYAVGLLVTSFAPDTPRPFQAAIMQSGVYAYLPFPDCDDTNYNAWNTLTASLNCTGSSESARFNCVQHERTASQIKHAQQLDSTISFAQACDNITAVSDPRTRLEAGNIAHVPVLLGSNTDDGGVFVFGYGNDTDAFFDTMWPGLRALKATVLAAYPLGSGGRTDEQMRLQQIQTDCMFHCPTVWYAETCSEYMPTYHYLFNASFASTRAQWPAWPTKYQRAYHASEIQLVFNTYPGADSDSIMVEPGQQELSDTMRRAWANFVKDPNQAPMEEWVKVGAAGDGKDVMAFGVDGKGRWGMVDDDDRNRCEVWRGLGLRDLHR</sequence>
<dbReference type="InterPro" id="IPR019826">
    <property type="entry name" value="Carboxylesterase_B_AS"/>
</dbReference>
<evidence type="ECO:0000256" key="4">
    <source>
        <dbReference type="SAM" id="Phobius"/>
    </source>
</evidence>
<keyword evidence="2 3" id="KW-0378">Hydrolase</keyword>
<proteinExistence type="inferred from homology"/>
<keyword evidence="4" id="KW-0472">Membrane</keyword>
<accession>A0A6G1KQR3</accession>
<dbReference type="Pfam" id="PF00135">
    <property type="entry name" value="COesterase"/>
    <property type="match status" value="1"/>
</dbReference>
<dbReference type="PROSITE" id="PS00941">
    <property type="entry name" value="CARBOXYLESTERASE_B_2"/>
    <property type="match status" value="1"/>
</dbReference>
<dbReference type="InterPro" id="IPR002018">
    <property type="entry name" value="CarbesteraseB"/>
</dbReference>
<feature type="transmembrane region" description="Helical" evidence="4">
    <location>
        <begin position="50"/>
        <end position="69"/>
    </location>
</feature>
<evidence type="ECO:0000313" key="6">
    <source>
        <dbReference type="EMBL" id="KAF2714667.1"/>
    </source>
</evidence>
<organism evidence="6 7">
    <name type="scientific">Pleomassaria siparia CBS 279.74</name>
    <dbReference type="NCBI Taxonomy" id="1314801"/>
    <lineage>
        <taxon>Eukaryota</taxon>
        <taxon>Fungi</taxon>
        <taxon>Dikarya</taxon>
        <taxon>Ascomycota</taxon>
        <taxon>Pezizomycotina</taxon>
        <taxon>Dothideomycetes</taxon>
        <taxon>Pleosporomycetidae</taxon>
        <taxon>Pleosporales</taxon>
        <taxon>Pleomassariaceae</taxon>
        <taxon>Pleomassaria</taxon>
    </lineage>
</organism>
<evidence type="ECO:0000256" key="2">
    <source>
        <dbReference type="ARBA" id="ARBA00022801"/>
    </source>
</evidence>
<keyword evidence="4" id="KW-1133">Transmembrane helix</keyword>
<dbReference type="PROSITE" id="PS00122">
    <property type="entry name" value="CARBOXYLESTERASE_B_1"/>
    <property type="match status" value="1"/>
</dbReference>
<dbReference type="OrthoDB" id="408631at2759"/>